<proteinExistence type="predicted"/>
<protein>
    <submittedName>
        <fullName evidence="1">Uncharacterized protein</fullName>
    </submittedName>
</protein>
<accession>V8PE39</accession>
<name>V8PE39_OPHHA</name>
<evidence type="ECO:0000313" key="1">
    <source>
        <dbReference type="EMBL" id="ETE72162.1"/>
    </source>
</evidence>
<reference evidence="1 2" key="1">
    <citation type="journal article" date="2013" name="Proc. Natl. Acad. Sci. U.S.A.">
        <title>The king cobra genome reveals dynamic gene evolution and adaptation in the snake venom system.</title>
        <authorList>
            <person name="Vonk F.J."/>
            <person name="Casewell N.R."/>
            <person name="Henkel C.V."/>
            <person name="Heimberg A.M."/>
            <person name="Jansen H.J."/>
            <person name="McCleary R.J."/>
            <person name="Kerkkamp H.M."/>
            <person name="Vos R.A."/>
            <person name="Guerreiro I."/>
            <person name="Calvete J.J."/>
            <person name="Wuster W."/>
            <person name="Woods A.E."/>
            <person name="Logan J.M."/>
            <person name="Harrison R.A."/>
            <person name="Castoe T.A."/>
            <person name="de Koning A.P."/>
            <person name="Pollock D.D."/>
            <person name="Yandell M."/>
            <person name="Calderon D."/>
            <person name="Renjifo C."/>
            <person name="Currier R.B."/>
            <person name="Salgado D."/>
            <person name="Pla D."/>
            <person name="Sanz L."/>
            <person name="Hyder A.S."/>
            <person name="Ribeiro J.M."/>
            <person name="Arntzen J.W."/>
            <person name="van den Thillart G.E."/>
            <person name="Boetzer M."/>
            <person name="Pirovano W."/>
            <person name="Dirks R.P."/>
            <person name="Spaink H.P."/>
            <person name="Duboule D."/>
            <person name="McGlinn E."/>
            <person name="Kini R.M."/>
            <person name="Richardson M.K."/>
        </authorList>
    </citation>
    <scope>NUCLEOTIDE SEQUENCE</scope>
    <source>
        <tissue evidence="1">Blood</tissue>
    </source>
</reference>
<comment type="caution">
    <text evidence="1">The sequence shown here is derived from an EMBL/GenBank/DDBJ whole genome shotgun (WGS) entry which is preliminary data.</text>
</comment>
<dbReference type="EMBL" id="AZIM01000265">
    <property type="protein sequence ID" value="ETE72162.1"/>
    <property type="molecule type" value="Genomic_DNA"/>
</dbReference>
<sequence length="130" mass="14428">PRCLPAVVLGLPPTLLAAGREGREQLPRLKLPHLPRSFCRSVSTGLFGFVAEWEFLKPRRERIVEDSGPGSFHVWWAPRFLRRVFGAGIHLLRSSLKGVSIVKARIAGATSAETRSSGSRRELAQLFLNT</sequence>
<gene>
    <name evidence="1" type="ORF">L345_02019</name>
</gene>
<feature type="non-terminal residue" evidence="1">
    <location>
        <position position="1"/>
    </location>
</feature>
<feature type="non-terminal residue" evidence="1">
    <location>
        <position position="130"/>
    </location>
</feature>
<evidence type="ECO:0000313" key="2">
    <source>
        <dbReference type="Proteomes" id="UP000018936"/>
    </source>
</evidence>
<dbReference type="AlphaFoldDB" id="V8PE39"/>
<dbReference type="Proteomes" id="UP000018936">
    <property type="component" value="Unassembled WGS sequence"/>
</dbReference>
<keyword evidence="2" id="KW-1185">Reference proteome</keyword>
<organism evidence="1 2">
    <name type="scientific">Ophiophagus hannah</name>
    <name type="common">King cobra</name>
    <name type="synonym">Naja hannah</name>
    <dbReference type="NCBI Taxonomy" id="8665"/>
    <lineage>
        <taxon>Eukaryota</taxon>
        <taxon>Metazoa</taxon>
        <taxon>Chordata</taxon>
        <taxon>Craniata</taxon>
        <taxon>Vertebrata</taxon>
        <taxon>Euteleostomi</taxon>
        <taxon>Lepidosauria</taxon>
        <taxon>Squamata</taxon>
        <taxon>Bifurcata</taxon>
        <taxon>Unidentata</taxon>
        <taxon>Episquamata</taxon>
        <taxon>Toxicofera</taxon>
        <taxon>Serpentes</taxon>
        <taxon>Colubroidea</taxon>
        <taxon>Elapidae</taxon>
        <taxon>Elapinae</taxon>
        <taxon>Ophiophagus</taxon>
    </lineage>
</organism>